<comment type="caution">
    <text evidence="2">The sequence shown here is derived from an EMBL/GenBank/DDBJ whole genome shotgun (WGS) entry which is preliminary data.</text>
</comment>
<dbReference type="EMBL" id="AZHX01000132">
    <property type="protein sequence ID" value="ETX08792.1"/>
    <property type="molecule type" value="Genomic_DNA"/>
</dbReference>
<evidence type="ECO:0000313" key="2">
    <source>
        <dbReference type="EMBL" id="ETX08792.1"/>
    </source>
</evidence>
<organism evidence="2 3">
    <name type="scientific">Candidatus Entotheonella gemina</name>
    <dbReference type="NCBI Taxonomy" id="1429439"/>
    <lineage>
        <taxon>Bacteria</taxon>
        <taxon>Pseudomonadati</taxon>
        <taxon>Nitrospinota/Tectimicrobiota group</taxon>
        <taxon>Candidatus Tectimicrobiota</taxon>
        <taxon>Candidatus Entotheonellia</taxon>
        <taxon>Candidatus Entotheonellales</taxon>
        <taxon>Candidatus Entotheonellaceae</taxon>
        <taxon>Candidatus Entotheonella</taxon>
    </lineage>
</organism>
<protein>
    <recommendedName>
        <fullName evidence="4">DUF1318 domain-containing protein</fullName>
    </recommendedName>
</protein>
<feature type="region of interest" description="Disordered" evidence="1">
    <location>
        <begin position="42"/>
        <end position="65"/>
    </location>
</feature>
<dbReference type="Pfam" id="PF07027">
    <property type="entry name" value="DUF1318"/>
    <property type="match status" value="1"/>
</dbReference>
<evidence type="ECO:0008006" key="4">
    <source>
        <dbReference type="Google" id="ProtNLM"/>
    </source>
</evidence>
<name>W4MGI5_9BACT</name>
<dbReference type="Proteomes" id="UP000019140">
    <property type="component" value="Unassembled WGS sequence"/>
</dbReference>
<evidence type="ECO:0000313" key="3">
    <source>
        <dbReference type="Proteomes" id="UP000019140"/>
    </source>
</evidence>
<sequence>MHRFTTFILVLIVTFFTATCARITVNVYFPAAEIQDAAAQIEQEVRSGGESEPPVDPSGEKKQRGSFLWPSIRTVHIAFTPPSAMAQAPNINITTPAIRRLIASRKKRYSSLVPLLQRCVLGENNRGLLDIRSLQGLSLKDKARAKALHGQENRDRQQLYRELATANNLPANRLSEIGPIFAKVNRRDARPGWCIQDASGNWKKK</sequence>
<keyword evidence="3" id="KW-1185">Reference proteome</keyword>
<gene>
    <name evidence="2" type="ORF">ETSY2_03305</name>
</gene>
<reference evidence="2 3" key="1">
    <citation type="journal article" date="2014" name="Nature">
        <title>An environmental bacterial taxon with a large and distinct metabolic repertoire.</title>
        <authorList>
            <person name="Wilson M.C."/>
            <person name="Mori T."/>
            <person name="Ruckert C."/>
            <person name="Uria A.R."/>
            <person name="Helf M.J."/>
            <person name="Takada K."/>
            <person name="Gernert C."/>
            <person name="Steffens U.A."/>
            <person name="Heycke N."/>
            <person name="Schmitt S."/>
            <person name="Rinke C."/>
            <person name="Helfrich E.J."/>
            <person name="Brachmann A.O."/>
            <person name="Gurgui C."/>
            <person name="Wakimoto T."/>
            <person name="Kracht M."/>
            <person name="Crusemann M."/>
            <person name="Hentschel U."/>
            <person name="Abe I."/>
            <person name="Matsunaga S."/>
            <person name="Kalinowski J."/>
            <person name="Takeyama H."/>
            <person name="Piel J."/>
        </authorList>
    </citation>
    <scope>NUCLEOTIDE SEQUENCE [LARGE SCALE GENOMIC DNA]</scope>
    <source>
        <strain evidence="3">TSY2</strain>
    </source>
</reference>
<dbReference type="InterPro" id="IPR008309">
    <property type="entry name" value="YdbL"/>
</dbReference>
<evidence type="ECO:0000256" key="1">
    <source>
        <dbReference type="SAM" id="MobiDB-lite"/>
    </source>
</evidence>
<accession>W4MGI5</accession>
<dbReference type="AlphaFoldDB" id="W4MGI5"/>
<dbReference type="HOGENOM" id="CLU_1377509_0_0_7"/>
<proteinExistence type="predicted"/>